<organism evidence="2 3">
    <name type="scientific">Bremerella volcania</name>
    <dbReference type="NCBI Taxonomy" id="2527984"/>
    <lineage>
        <taxon>Bacteria</taxon>
        <taxon>Pseudomonadati</taxon>
        <taxon>Planctomycetota</taxon>
        <taxon>Planctomycetia</taxon>
        <taxon>Pirellulales</taxon>
        <taxon>Pirellulaceae</taxon>
        <taxon>Bremerella</taxon>
    </lineage>
</organism>
<dbReference type="GO" id="GO:0015035">
    <property type="term" value="F:protein-disulfide reductase activity"/>
    <property type="evidence" value="ECO:0007669"/>
    <property type="project" value="TreeGrafter"/>
</dbReference>
<dbReference type="OrthoDB" id="276516at2"/>
<dbReference type="GO" id="GO:0005737">
    <property type="term" value="C:cytoplasm"/>
    <property type="evidence" value="ECO:0007669"/>
    <property type="project" value="TreeGrafter"/>
</dbReference>
<proteinExistence type="predicted"/>
<dbReference type="RefSeq" id="WP_144975750.1">
    <property type="nucleotide sequence ID" value="NZ_CP036289.1"/>
</dbReference>
<accession>A0A518CD03</accession>
<dbReference type="KEGG" id="bvo:Pan97_41610"/>
<feature type="domain" description="Thioredoxin" evidence="1">
    <location>
        <begin position="10"/>
        <end position="125"/>
    </location>
</feature>
<dbReference type="Proteomes" id="UP000318626">
    <property type="component" value="Chromosome"/>
</dbReference>
<reference evidence="3" key="1">
    <citation type="submission" date="2019-02" db="EMBL/GenBank/DDBJ databases">
        <title>Deep-cultivation of Planctomycetes and their phenomic and genomic characterization uncovers novel biology.</title>
        <authorList>
            <person name="Wiegand S."/>
            <person name="Jogler M."/>
            <person name="Boedeker C."/>
            <person name="Pinto D."/>
            <person name="Vollmers J."/>
            <person name="Rivas-Marin E."/>
            <person name="Kohn T."/>
            <person name="Peeters S.H."/>
            <person name="Heuer A."/>
            <person name="Rast P."/>
            <person name="Oberbeckmann S."/>
            <person name="Bunk B."/>
            <person name="Jeske O."/>
            <person name="Meyerdierks A."/>
            <person name="Storesund J.E."/>
            <person name="Kallscheuer N."/>
            <person name="Luecker S."/>
            <person name="Lage O.M."/>
            <person name="Pohl T."/>
            <person name="Merkel B.J."/>
            <person name="Hornburger P."/>
            <person name="Mueller R.-W."/>
            <person name="Bruemmer F."/>
            <person name="Labrenz M."/>
            <person name="Spormann A.M."/>
            <person name="Op den Camp H."/>
            <person name="Overmann J."/>
            <person name="Amann R."/>
            <person name="Jetten M.S.M."/>
            <person name="Mascher T."/>
            <person name="Medema M.H."/>
            <person name="Devos D.P."/>
            <person name="Kaster A.-K."/>
            <person name="Ovreas L."/>
            <person name="Rohde M."/>
            <person name="Galperin M.Y."/>
            <person name="Jogler C."/>
        </authorList>
    </citation>
    <scope>NUCLEOTIDE SEQUENCE [LARGE SCALE GENOMIC DNA]</scope>
    <source>
        <strain evidence="3">Pan97</strain>
    </source>
</reference>
<gene>
    <name evidence="2" type="primary">trxA_1</name>
    <name evidence="2" type="ORF">Pan97_41610</name>
</gene>
<dbReference type="PANTHER" id="PTHR45663:SF11">
    <property type="entry name" value="GEO12009P1"/>
    <property type="match status" value="1"/>
</dbReference>
<dbReference type="AlphaFoldDB" id="A0A518CD03"/>
<dbReference type="PROSITE" id="PS51352">
    <property type="entry name" value="THIOREDOXIN_2"/>
    <property type="match status" value="1"/>
</dbReference>
<dbReference type="EMBL" id="CP036289">
    <property type="protein sequence ID" value="QDU77100.1"/>
    <property type="molecule type" value="Genomic_DNA"/>
</dbReference>
<dbReference type="InterPro" id="IPR013766">
    <property type="entry name" value="Thioredoxin_domain"/>
</dbReference>
<evidence type="ECO:0000313" key="3">
    <source>
        <dbReference type="Proteomes" id="UP000318626"/>
    </source>
</evidence>
<dbReference type="PANTHER" id="PTHR45663">
    <property type="entry name" value="GEO12009P1"/>
    <property type="match status" value="1"/>
</dbReference>
<dbReference type="Pfam" id="PF00085">
    <property type="entry name" value="Thioredoxin"/>
    <property type="match status" value="1"/>
</dbReference>
<dbReference type="Gene3D" id="3.40.30.10">
    <property type="entry name" value="Glutaredoxin"/>
    <property type="match status" value="1"/>
</dbReference>
<keyword evidence="3" id="KW-1185">Reference proteome</keyword>
<name>A0A518CD03_9BACT</name>
<evidence type="ECO:0000259" key="1">
    <source>
        <dbReference type="PROSITE" id="PS51352"/>
    </source>
</evidence>
<dbReference type="CDD" id="cd02947">
    <property type="entry name" value="TRX_family"/>
    <property type="match status" value="1"/>
</dbReference>
<protein>
    <submittedName>
        <fullName evidence="2">Thioredoxin</fullName>
    </submittedName>
</protein>
<evidence type="ECO:0000313" key="2">
    <source>
        <dbReference type="EMBL" id="QDU77100.1"/>
    </source>
</evidence>
<sequence length="125" mass="13684">MQKAIVVIVAMISFAAPVVLTLATYSSGGFSPAEDVKPRDLPGKILFFSASWCPACRHADPTYQELRNAGYPIRKVDVDSNPTLAQQYGISSIPQFVYVVNGDEKRRVSGSASAARLKRMYRGGW</sequence>
<dbReference type="InterPro" id="IPR036249">
    <property type="entry name" value="Thioredoxin-like_sf"/>
</dbReference>
<dbReference type="SUPFAM" id="SSF52833">
    <property type="entry name" value="Thioredoxin-like"/>
    <property type="match status" value="1"/>
</dbReference>